<evidence type="ECO:0000256" key="1">
    <source>
        <dbReference type="ARBA" id="ARBA00001966"/>
    </source>
</evidence>
<accession>A0A3B1C4Z5</accession>
<keyword evidence="6" id="KW-0411">Iron-sulfur</keyword>
<organism evidence="8">
    <name type="scientific">hydrothermal vent metagenome</name>
    <dbReference type="NCBI Taxonomy" id="652676"/>
    <lineage>
        <taxon>unclassified sequences</taxon>
        <taxon>metagenomes</taxon>
        <taxon>ecological metagenomes</taxon>
    </lineage>
</organism>
<dbReference type="Pfam" id="PF04055">
    <property type="entry name" value="Radical_SAM"/>
    <property type="match status" value="1"/>
</dbReference>
<keyword evidence="4" id="KW-0479">Metal-binding</keyword>
<evidence type="ECO:0000256" key="5">
    <source>
        <dbReference type="ARBA" id="ARBA00023004"/>
    </source>
</evidence>
<comment type="cofactor">
    <cofactor evidence="1">
        <name>[4Fe-4S] cluster</name>
        <dbReference type="ChEBI" id="CHEBI:49883"/>
    </cofactor>
</comment>
<evidence type="ECO:0000256" key="2">
    <source>
        <dbReference type="ARBA" id="ARBA00022485"/>
    </source>
</evidence>
<dbReference type="SFLD" id="SFLDS00029">
    <property type="entry name" value="Radical_SAM"/>
    <property type="match status" value="1"/>
</dbReference>
<proteinExistence type="predicted"/>
<dbReference type="EMBL" id="UOGA01000141">
    <property type="protein sequence ID" value="VAX18918.1"/>
    <property type="molecule type" value="Genomic_DNA"/>
</dbReference>
<dbReference type="GO" id="GO:0046872">
    <property type="term" value="F:metal ion binding"/>
    <property type="evidence" value="ECO:0007669"/>
    <property type="project" value="UniProtKB-KW"/>
</dbReference>
<dbReference type="PROSITE" id="PS01305">
    <property type="entry name" value="MOAA_NIFB_PQQE"/>
    <property type="match status" value="1"/>
</dbReference>
<dbReference type="PANTHER" id="PTHR43787:SF10">
    <property type="entry name" value="COFACTOR MODIFYING PROTEIN"/>
    <property type="match status" value="1"/>
</dbReference>
<evidence type="ECO:0000256" key="6">
    <source>
        <dbReference type="ARBA" id="ARBA00023014"/>
    </source>
</evidence>
<dbReference type="AlphaFoldDB" id="A0A3B1C4Z5"/>
<dbReference type="InterPro" id="IPR007197">
    <property type="entry name" value="rSAM"/>
</dbReference>
<keyword evidence="3" id="KW-0949">S-adenosyl-L-methionine</keyword>
<sequence length="88" mass="10046">MISTPRFHIIYIEITNVCNFDCDFCPSESQTRKKLFMETAFAKKIISEIAEYNLAKRITLHIMGEPLLHKGVVELCRLAEDLGIPADC</sequence>
<keyword evidence="5" id="KW-0408">Iron</keyword>
<dbReference type="GO" id="GO:0003824">
    <property type="term" value="F:catalytic activity"/>
    <property type="evidence" value="ECO:0007669"/>
    <property type="project" value="InterPro"/>
</dbReference>
<feature type="domain" description="Radical SAM core" evidence="7">
    <location>
        <begin position="12"/>
        <end position="82"/>
    </location>
</feature>
<evidence type="ECO:0000313" key="8">
    <source>
        <dbReference type="EMBL" id="VAX18918.1"/>
    </source>
</evidence>
<dbReference type="Gene3D" id="3.20.20.70">
    <property type="entry name" value="Aldolase class I"/>
    <property type="match status" value="1"/>
</dbReference>
<dbReference type="CDD" id="cd01335">
    <property type="entry name" value="Radical_SAM"/>
    <property type="match status" value="1"/>
</dbReference>
<reference evidence="8" key="1">
    <citation type="submission" date="2018-06" db="EMBL/GenBank/DDBJ databases">
        <authorList>
            <person name="Zhirakovskaya E."/>
        </authorList>
    </citation>
    <scope>NUCLEOTIDE SEQUENCE</scope>
</reference>
<dbReference type="InterPro" id="IPR000385">
    <property type="entry name" value="MoaA_NifB_PqqE_Fe-S-bd_CS"/>
</dbReference>
<gene>
    <name evidence="8" type="ORF">MNBD_NITROSPINAE04-1118</name>
</gene>
<evidence type="ECO:0000256" key="3">
    <source>
        <dbReference type="ARBA" id="ARBA00022691"/>
    </source>
</evidence>
<dbReference type="InterPro" id="IPR058240">
    <property type="entry name" value="rSAM_sf"/>
</dbReference>
<dbReference type="PANTHER" id="PTHR43787">
    <property type="entry name" value="FEMO COFACTOR BIOSYNTHESIS PROTEIN NIFB-RELATED"/>
    <property type="match status" value="1"/>
</dbReference>
<dbReference type="SUPFAM" id="SSF102114">
    <property type="entry name" value="Radical SAM enzymes"/>
    <property type="match status" value="1"/>
</dbReference>
<evidence type="ECO:0000256" key="4">
    <source>
        <dbReference type="ARBA" id="ARBA00022723"/>
    </source>
</evidence>
<keyword evidence="2" id="KW-0004">4Fe-4S</keyword>
<name>A0A3B1C4Z5_9ZZZZ</name>
<dbReference type="InterPro" id="IPR013785">
    <property type="entry name" value="Aldolase_TIM"/>
</dbReference>
<evidence type="ECO:0000259" key="7">
    <source>
        <dbReference type="Pfam" id="PF04055"/>
    </source>
</evidence>
<dbReference type="GO" id="GO:0051539">
    <property type="term" value="F:4 iron, 4 sulfur cluster binding"/>
    <property type="evidence" value="ECO:0007669"/>
    <property type="project" value="UniProtKB-KW"/>
</dbReference>
<protein>
    <submittedName>
        <fullName evidence="8">Molybdenum cofactor biosynthesis enzyme and related Fe-S oxidoreductases</fullName>
    </submittedName>
</protein>